<evidence type="ECO:0000256" key="7">
    <source>
        <dbReference type="ARBA" id="ARBA00023136"/>
    </source>
</evidence>
<comment type="similarity">
    <text evidence="2">Belongs to the amino acid-polyamine-organocation (APC) superfamily. Spore germination protein (SGP) (TC 2.A.3.9) family.</text>
</comment>
<evidence type="ECO:0000256" key="5">
    <source>
        <dbReference type="ARBA" id="ARBA00022692"/>
    </source>
</evidence>
<keyword evidence="4" id="KW-0309">Germination</keyword>
<keyword evidence="10" id="KW-1185">Reference proteome</keyword>
<name>A0ABW3UKQ4_9BACL</name>
<gene>
    <name evidence="9" type="ORF">ACFQ4B_09685</name>
</gene>
<dbReference type="Gene3D" id="1.20.1740.10">
    <property type="entry name" value="Amino acid/polyamine transporter I"/>
    <property type="match status" value="1"/>
</dbReference>
<feature type="transmembrane region" description="Helical" evidence="8">
    <location>
        <begin position="113"/>
        <end position="134"/>
    </location>
</feature>
<dbReference type="NCBIfam" id="TIGR00912">
    <property type="entry name" value="2A0309"/>
    <property type="match status" value="1"/>
</dbReference>
<evidence type="ECO:0000313" key="10">
    <source>
        <dbReference type="Proteomes" id="UP001597180"/>
    </source>
</evidence>
<dbReference type="RefSeq" id="WP_345587055.1">
    <property type="nucleotide sequence ID" value="NZ_BAABJG010000006.1"/>
</dbReference>
<keyword evidence="5 8" id="KW-0812">Transmembrane</keyword>
<dbReference type="EMBL" id="JBHTLU010000013">
    <property type="protein sequence ID" value="MFD1220391.1"/>
    <property type="molecule type" value="Genomic_DNA"/>
</dbReference>
<feature type="transmembrane region" description="Helical" evidence="8">
    <location>
        <begin position="306"/>
        <end position="322"/>
    </location>
</feature>
<dbReference type="PANTHER" id="PTHR34975:SF2">
    <property type="entry name" value="SPORE GERMINATION PROTEIN A2"/>
    <property type="match status" value="1"/>
</dbReference>
<keyword evidence="3" id="KW-0813">Transport</keyword>
<evidence type="ECO:0000256" key="2">
    <source>
        <dbReference type="ARBA" id="ARBA00007998"/>
    </source>
</evidence>
<feature type="transmembrane region" description="Helical" evidence="8">
    <location>
        <begin position="146"/>
        <end position="164"/>
    </location>
</feature>
<accession>A0ABW3UKQ4</accession>
<evidence type="ECO:0000256" key="1">
    <source>
        <dbReference type="ARBA" id="ARBA00004141"/>
    </source>
</evidence>
<proteinExistence type="inferred from homology"/>
<organism evidence="9 10">
    <name type="scientific">Paenibacillus vulneris</name>
    <dbReference type="NCBI Taxonomy" id="1133364"/>
    <lineage>
        <taxon>Bacteria</taxon>
        <taxon>Bacillati</taxon>
        <taxon>Bacillota</taxon>
        <taxon>Bacilli</taxon>
        <taxon>Bacillales</taxon>
        <taxon>Paenibacillaceae</taxon>
        <taxon>Paenibacillus</taxon>
    </lineage>
</organism>
<keyword evidence="6 8" id="KW-1133">Transmembrane helix</keyword>
<feature type="transmembrane region" description="Helical" evidence="8">
    <location>
        <begin position="38"/>
        <end position="57"/>
    </location>
</feature>
<feature type="transmembrane region" description="Helical" evidence="8">
    <location>
        <begin position="269"/>
        <end position="294"/>
    </location>
</feature>
<dbReference type="Pfam" id="PF03845">
    <property type="entry name" value="Spore_permease"/>
    <property type="match status" value="1"/>
</dbReference>
<evidence type="ECO:0000256" key="6">
    <source>
        <dbReference type="ARBA" id="ARBA00022989"/>
    </source>
</evidence>
<feature type="transmembrane region" description="Helical" evidence="8">
    <location>
        <begin position="184"/>
        <end position="207"/>
    </location>
</feature>
<feature type="transmembrane region" description="Helical" evidence="8">
    <location>
        <begin position="12"/>
        <end position="32"/>
    </location>
</feature>
<evidence type="ECO:0000256" key="4">
    <source>
        <dbReference type="ARBA" id="ARBA00022544"/>
    </source>
</evidence>
<feature type="transmembrane region" description="Helical" evidence="8">
    <location>
        <begin position="334"/>
        <end position="358"/>
    </location>
</feature>
<dbReference type="PANTHER" id="PTHR34975">
    <property type="entry name" value="SPORE GERMINATION PROTEIN A2"/>
    <property type="match status" value="1"/>
</dbReference>
<comment type="caution">
    <text evidence="9">The sequence shown here is derived from an EMBL/GenBank/DDBJ whole genome shotgun (WGS) entry which is preliminary data.</text>
</comment>
<protein>
    <submittedName>
        <fullName evidence="9">Endospore germination permease</fullName>
    </submittedName>
</protein>
<sequence>MIQKISSFQAILLVMSSIIPTAILTVPSIVVQASGQDAWISLALATAIGIGVAYMTGQICRQTPSSSVSFVDWLSLRLGTWAGTGTGFLLGYYYFIATLIITREFVNFLAENVLTRTPVFVLLLVTIAVAMYAVSCGIEVIARINIIVFMMSVVVLFITTILVLKDIHPEFLLPVWEHPISTIVQGGFIPSSWLSEVSVLLILAPFLNRSAEAGRIGSWGIILTGIELGLIVVSAVTLFGPRLVSLMSYPTFNVISIIRLGSFLERIDILFISIWICLMYVKISIFMFCALHCFIRTFRVRNEKPFSFALALFALLSTYYFWPRSSDFIHFTMYPLTPFILTFNVLLPLLIWLALSLIKPKAMEGGKLP</sequence>
<feature type="transmembrane region" description="Helical" evidence="8">
    <location>
        <begin position="78"/>
        <end position="101"/>
    </location>
</feature>
<comment type="subcellular location">
    <subcellularLocation>
        <location evidence="1">Membrane</location>
        <topology evidence="1">Multi-pass membrane protein</topology>
    </subcellularLocation>
</comment>
<evidence type="ECO:0000313" key="9">
    <source>
        <dbReference type="EMBL" id="MFD1220391.1"/>
    </source>
</evidence>
<evidence type="ECO:0000256" key="8">
    <source>
        <dbReference type="SAM" id="Phobius"/>
    </source>
</evidence>
<evidence type="ECO:0000256" key="3">
    <source>
        <dbReference type="ARBA" id="ARBA00022448"/>
    </source>
</evidence>
<reference evidence="10" key="1">
    <citation type="journal article" date="2019" name="Int. J. Syst. Evol. Microbiol.">
        <title>The Global Catalogue of Microorganisms (GCM) 10K type strain sequencing project: providing services to taxonomists for standard genome sequencing and annotation.</title>
        <authorList>
            <consortium name="The Broad Institute Genomics Platform"/>
            <consortium name="The Broad Institute Genome Sequencing Center for Infectious Disease"/>
            <person name="Wu L."/>
            <person name="Ma J."/>
        </authorList>
    </citation>
    <scope>NUCLEOTIDE SEQUENCE [LARGE SCALE GENOMIC DNA]</scope>
    <source>
        <strain evidence="10">CCUG 53270</strain>
    </source>
</reference>
<dbReference type="InterPro" id="IPR004761">
    <property type="entry name" value="Spore_GerAB"/>
</dbReference>
<feature type="transmembrane region" description="Helical" evidence="8">
    <location>
        <begin position="219"/>
        <end position="240"/>
    </location>
</feature>
<dbReference type="Proteomes" id="UP001597180">
    <property type="component" value="Unassembled WGS sequence"/>
</dbReference>
<keyword evidence="7 8" id="KW-0472">Membrane</keyword>